<evidence type="ECO:0000313" key="4">
    <source>
        <dbReference type="Proteomes" id="UP000319825"/>
    </source>
</evidence>
<feature type="compositionally biased region" description="Polar residues" evidence="2">
    <location>
        <begin position="792"/>
        <end position="808"/>
    </location>
</feature>
<reference evidence="3 4" key="1">
    <citation type="submission" date="2019-07" db="EMBL/GenBank/DDBJ databases">
        <title>R&amp;d 2014.</title>
        <authorList>
            <person name="Klenk H.-P."/>
        </authorList>
    </citation>
    <scope>NUCLEOTIDE SEQUENCE [LARGE SCALE GENOMIC DNA]</scope>
    <source>
        <strain evidence="3 4">DSM 43868</strain>
    </source>
</reference>
<dbReference type="PANTHER" id="PTHR13037">
    <property type="entry name" value="FORMIN"/>
    <property type="match status" value="1"/>
</dbReference>
<evidence type="ECO:0000313" key="3">
    <source>
        <dbReference type="EMBL" id="TWH67269.1"/>
    </source>
</evidence>
<feature type="region of interest" description="Disordered" evidence="2">
    <location>
        <begin position="1268"/>
        <end position="1319"/>
    </location>
</feature>
<feature type="compositionally biased region" description="Basic and acidic residues" evidence="2">
    <location>
        <begin position="1274"/>
        <end position="1283"/>
    </location>
</feature>
<feature type="compositionally biased region" description="Low complexity" evidence="2">
    <location>
        <begin position="1232"/>
        <end position="1243"/>
    </location>
</feature>
<accession>A0A562I8E6</accession>
<feature type="region of interest" description="Disordered" evidence="2">
    <location>
        <begin position="1232"/>
        <end position="1255"/>
    </location>
</feature>
<evidence type="ECO:0000256" key="2">
    <source>
        <dbReference type="SAM" id="MobiDB-lite"/>
    </source>
</evidence>
<feature type="compositionally biased region" description="Basic and acidic residues" evidence="2">
    <location>
        <begin position="1008"/>
        <end position="1017"/>
    </location>
</feature>
<dbReference type="EMBL" id="VLKE01000001">
    <property type="protein sequence ID" value="TWH67269.1"/>
    <property type="molecule type" value="Genomic_DNA"/>
</dbReference>
<feature type="region of interest" description="Disordered" evidence="2">
    <location>
        <begin position="1034"/>
        <end position="1118"/>
    </location>
</feature>
<feature type="compositionally biased region" description="Low complexity" evidence="2">
    <location>
        <begin position="1049"/>
        <end position="1066"/>
    </location>
</feature>
<organism evidence="3 4">
    <name type="scientific">Micromonospora olivasterospora</name>
    <dbReference type="NCBI Taxonomy" id="1880"/>
    <lineage>
        <taxon>Bacteria</taxon>
        <taxon>Bacillati</taxon>
        <taxon>Actinomycetota</taxon>
        <taxon>Actinomycetes</taxon>
        <taxon>Micromonosporales</taxon>
        <taxon>Micromonosporaceae</taxon>
        <taxon>Micromonospora</taxon>
    </lineage>
</organism>
<feature type="compositionally biased region" description="Low complexity" evidence="2">
    <location>
        <begin position="727"/>
        <end position="748"/>
    </location>
</feature>
<name>A0A562I8E6_MICOL</name>
<gene>
    <name evidence="3" type="ORF">JD77_02241</name>
</gene>
<feature type="region of interest" description="Disordered" evidence="2">
    <location>
        <begin position="345"/>
        <end position="371"/>
    </location>
</feature>
<sequence length="2646" mass="278471">MVAAAFSTVELSESSLRVLEGFTGVRVSRAGLPLLWDDIGTLEMLAHRVRTVLGPLLEQTVRAVRGAGEGEAFDRFVAQTVPFVGKMAETADLMLAVVEAEKKFFLETETGKRTTVAMFSFMQAEFAAAAAMWFWNPVGAAAHLAEARTIIQVVLRSALVRSAASGTAMQMLFMPGSALLAQVSMMTDGLQSGVNWSAVGKQAAYAGAVALLGTVGGPALGRAAGAVAGAVSKLGLSDTTKILLTDLLTRPVLETGTEGLFGIGASLMVDGYWDPSNLGADLLSGALSGAGGSAASGLGLVVSRAMNGPRVQMPRTDFTPDGKPVLPVASTPVGGDTFTAYQPGVDDPKPVVTGGQAPPPPAPPLPASNMPTSSLDLPTPRLDLSVPSWSVPSLSVPAAPAPQWVVAAGGPVVERWQQFQQDLVDRYGGLLAGVARAGKSMAALAVPVEGVFAGWVDARRGDRVVAGFLSAVGLPAAALTEGYLTGVRQRAVARMAEALASAGEQIPAEVRAQQVVAGLPAAFDRQALRAIAHLAAEHHIGRYLAAGLPTAAGTSWAVGTPTGAGVPAGAGAAVPSAAAIEAVKSAVRDRVDRSLNAILGAPAVLPAVLPAVVAGPDAAQVSAVANVVRQAVVDLPARFSAAAIPGAPAPAANWATVGVAESGRVGAPTVPITPEQHTAAATSQAVEQFTGLAHQYGVKPARHDRLAESFQRDWVNGYHQVLAQAAGSATPGTPGTPGTAGTPEAASARSTVPAGAASRADDTPIHHNATANDSDSGRDSGMSVASDDVFSNLDTSDTMSISDVSSPDESLGGVPGKHGLSDAASSRDEPVSGGPGRHGEPAVAATGQAVAATGQAVAATGQAVGMFESGQRVANWAAAEQVRPGSGDLWWCVAATLDVFHTVYKRLGNRAVFDDRIIGPDGRLAPTMGWPQLLEVLDAVPERVAPHPDGVAGGDVLAALRAVPGSMVVVRAAPPNEPQHVFALHSQPQRSGPPRIRVRDPLLPGAVDRPEPDDPIRDPWLRHLFASSTRVAAFDGNGRPATITDLLGQTTGHPQPTTTTDTGTDTSAFLLASTSPPRGPSHAMFTTSTGPADSPGGLPSGPAGNGDPPGPGLASGDQEFLNVWDPDLDGMDLDTPELVEWGPLQDIEQVQSPLSGMPGVDVAWVPLGVGDNATVAVPQQRDAGDHDPFHLDPRLLDPAFVEDLWMPYLDLDLDPDLGVGLGPGGVELSALPPGWGWTPPDGTEQVDSLYPPSGVPEVDVAWAPSVVGDDVTAPDDRDTEDHNLSSLDPALLNPAFTQDLSMPDPAPGPDPDADLDPDLVLDPDLDLVLDPDLVLDLDGVDGVGRPVLEFPVPADGYCVLSAVVVADPVWVRDVLAQAGVLPADLYEWLSSADGVRVSVGRMAGAVPAGSELARVNELLQAHVLSYLDTRFGGLPADVVMQRRHLPQGQPWRQVRELSDGQVLARLMERVGDQGVSAGGVVTEAAFLDAGRIGQRYDEARAELIGLWLDPGPVTDVPQEQLDFVNGRGRGFQVALLAPDRARDYLVQVLSTSDGPLEADEFAEVVDTVANWDRRWAGPGGEFLLPLLAHATGSRITVWQRTGRGVSPVAVFGPLDGRRVDLYYVAADPANPTHYNHYNAAVPAAVPLPSAPAELPRSDEWDELFTRFSGVMGLPGAEDVRRSLQAEFGLIIDRTDFAEENGLSPADVATLRQALDTRGTSVPHLKGALLRLMSEVYEVNITLASAASGFHDNYGFAPGYPRMVALGHPDTRITSGPASPHTRSIPIRTGQSATSHPTPQPPPAASTTKAPLPEPPDHVVTWRPGEDGPQTFRDYMAELEEKGKLPDGVSLPKKKKLGRGMAAWVKSWAQGLQGKTAPDGHPYTQDAVAELSGNLITHESVGNYWREAAPSLPPPPDHVVTWRPGKDGPATLREYLKTLEEKGELPDRVSLTPDKQGKLGPGMAVWVKAWAQGLQGKTAPDGHPYTQTEVAELSDKLINQASVGKYWREAAPSLPPPPDHVVTWRPGKDGPATLREYLKGLEEKGELPDGVSLPKKKNGKLGPGMAAWVKAWAQGLQGKTAPDGHPYTQREVAELSGKLINHVSVWNYWREAAAPLPPPPDHVVTWRPGKDGPATLREYLKGLEEKGELPDGVSLPKKKNGKSGPGMAAWVKAWAQGLQGKTAPDGHPYTQREVAELSGKLIAQESVGNYWREAAAPLPPPPDHVVTWRPGKDGPATLHAYLKTLEEKGELPDRVSLTPDRKGRLGPGMAAWVKAWAQGLQGKTTPNGHPYTHKKVAELSGNLIDKTSVGKYWREAAPSLPPPPDHVVTWRPSKGGPANLRAYLKTLEEKGELPDRVSLTPDRQGRLGPGMAAWVKAWAQGLQGKPAPDGHPYTLDEVAELSGNLIDKTLVGKCWREAAPSLPPPPDHVVTWRPGTDGPATLRAYLKTMEEKGELPDRVSLTPDRNGRLGPGMAAWVKAWAQGLQGKTTPDGHPYTQDAVAELSGKMIDKTSVGKYWREAAPPLPPPPDHVVTWRPGKDGPATLRAYLKTLEEKGELPDRVSLTPDRNGRLGPGMAAWVKAWAQGLQGKTAPDGHPYTQTEVAELSGNLIDKTSVGKYWREAAPSLPPPPPGTGQGLELPFDLHLLL</sequence>
<evidence type="ECO:0000256" key="1">
    <source>
        <dbReference type="ARBA" id="ARBA00022581"/>
    </source>
</evidence>
<comment type="caution">
    <text evidence="3">The sequence shown here is derived from an EMBL/GenBank/DDBJ whole genome shotgun (WGS) entry which is preliminary data.</text>
</comment>
<evidence type="ECO:0008006" key="5">
    <source>
        <dbReference type="Google" id="ProtNLM"/>
    </source>
</evidence>
<feature type="compositionally biased region" description="Pro residues" evidence="2">
    <location>
        <begin position="357"/>
        <end position="366"/>
    </location>
</feature>
<feature type="region of interest" description="Disordered" evidence="2">
    <location>
        <begin position="986"/>
        <end position="1017"/>
    </location>
</feature>
<keyword evidence="1" id="KW-0945">Host-virus interaction</keyword>
<dbReference type="Proteomes" id="UP000319825">
    <property type="component" value="Unassembled WGS sequence"/>
</dbReference>
<protein>
    <recommendedName>
        <fullName evidence="5">Papain fold toxin 1 (Glutamine deamidase) of polymorphic toxin system</fullName>
    </recommendedName>
</protein>
<feature type="region of interest" description="Disordered" evidence="2">
    <location>
        <begin position="1767"/>
        <end position="1828"/>
    </location>
</feature>
<keyword evidence="4" id="KW-1185">Reference proteome</keyword>
<dbReference type="PANTHER" id="PTHR13037:SF24">
    <property type="entry name" value="POLYCOMB PROTEIN PCL-RELATED"/>
    <property type="match status" value="1"/>
</dbReference>
<proteinExistence type="predicted"/>
<feature type="region of interest" description="Disordered" evidence="2">
    <location>
        <begin position="727"/>
        <end position="843"/>
    </location>
</feature>